<dbReference type="RefSeq" id="WP_202750874.1">
    <property type="nucleotide sequence ID" value="NZ_JAESWC010000018.1"/>
</dbReference>
<organism evidence="2 3">
    <name type="scientific">Clostridium rhizosphaerae</name>
    <dbReference type="NCBI Taxonomy" id="2803861"/>
    <lineage>
        <taxon>Bacteria</taxon>
        <taxon>Bacillati</taxon>
        <taxon>Bacillota</taxon>
        <taxon>Clostridia</taxon>
        <taxon>Eubacteriales</taxon>
        <taxon>Clostridiaceae</taxon>
        <taxon>Clostridium</taxon>
    </lineage>
</organism>
<sequence>MEGKVYFSQRLEEVLFLDIKKESLRDLFKIYLNDDVYMPIKSTKIINSIKGGNKMEDIPLSFFIEGMFYVIGIDDSFRYKDIYIEMLSNIPNSTSFIKAAIFNEVKNEKYEDAYIFLKGLSYVEATADNYERLFSLAENIRIKDKTFKEEELSIIERAKVIEDFAAPFLYEAIIKREDGDFETAMYLLNTYISKGGEQTPVITEFHHSLKNIVAYERGKGLLYEDPDGALKLLIPLLDEYGNDATLYYNIAVAYRILENYEKAIYYLNEALTIDDALVEVVNELGINYASLGDFETAIRYLRKAFEATKSIEICTNLIMCYLNSGDIAQAKNHLEIAKKLDSNDEVVRELDQAFKNM</sequence>
<reference evidence="2 3" key="1">
    <citation type="submission" date="2021-01" db="EMBL/GenBank/DDBJ databases">
        <title>Genome public.</title>
        <authorList>
            <person name="Liu C."/>
            <person name="Sun Q."/>
        </authorList>
    </citation>
    <scope>NUCLEOTIDE SEQUENCE [LARGE SCALE GENOMIC DNA]</scope>
    <source>
        <strain evidence="2 3">YIM B02515</strain>
    </source>
</reference>
<dbReference type="Gene3D" id="1.25.40.10">
    <property type="entry name" value="Tetratricopeptide repeat domain"/>
    <property type="match status" value="1"/>
</dbReference>
<dbReference type="Pfam" id="PF14559">
    <property type="entry name" value="TPR_19"/>
    <property type="match status" value="1"/>
</dbReference>
<dbReference type="PROSITE" id="PS50005">
    <property type="entry name" value="TPR"/>
    <property type="match status" value="2"/>
</dbReference>
<feature type="repeat" description="TPR" evidence="1">
    <location>
        <begin position="244"/>
        <end position="277"/>
    </location>
</feature>
<gene>
    <name evidence="2" type="ORF">JK636_20755</name>
</gene>
<dbReference type="InterPro" id="IPR011990">
    <property type="entry name" value="TPR-like_helical_dom_sf"/>
</dbReference>
<dbReference type="Pfam" id="PF00515">
    <property type="entry name" value="TPR_1"/>
    <property type="match status" value="1"/>
</dbReference>
<dbReference type="SMART" id="SM00028">
    <property type="entry name" value="TPR"/>
    <property type="match status" value="3"/>
</dbReference>
<feature type="repeat" description="TPR" evidence="1">
    <location>
        <begin position="278"/>
        <end position="311"/>
    </location>
</feature>
<dbReference type="Proteomes" id="UP000632377">
    <property type="component" value="Unassembled WGS sequence"/>
</dbReference>
<evidence type="ECO:0000313" key="3">
    <source>
        <dbReference type="Proteomes" id="UP000632377"/>
    </source>
</evidence>
<comment type="caution">
    <text evidence="2">The sequence shown here is derived from an EMBL/GenBank/DDBJ whole genome shotgun (WGS) entry which is preliminary data.</text>
</comment>
<protein>
    <submittedName>
        <fullName evidence="2">Tetratricopeptide repeat protein</fullName>
    </submittedName>
</protein>
<accession>A0ABS1TFL9</accession>
<evidence type="ECO:0000256" key="1">
    <source>
        <dbReference type="PROSITE-ProRule" id="PRU00339"/>
    </source>
</evidence>
<proteinExistence type="predicted"/>
<dbReference type="InterPro" id="IPR019734">
    <property type="entry name" value="TPR_rpt"/>
</dbReference>
<keyword evidence="3" id="KW-1185">Reference proteome</keyword>
<keyword evidence="1" id="KW-0802">TPR repeat</keyword>
<dbReference type="SUPFAM" id="SSF48452">
    <property type="entry name" value="TPR-like"/>
    <property type="match status" value="1"/>
</dbReference>
<dbReference type="EMBL" id="JAESWC010000018">
    <property type="protein sequence ID" value="MBL4938148.1"/>
    <property type="molecule type" value="Genomic_DNA"/>
</dbReference>
<name>A0ABS1TFL9_9CLOT</name>
<evidence type="ECO:0000313" key="2">
    <source>
        <dbReference type="EMBL" id="MBL4938148.1"/>
    </source>
</evidence>